<evidence type="ECO:0000256" key="1">
    <source>
        <dbReference type="SAM" id="MobiDB-lite"/>
    </source>
</evidence>
<gene>
    <name evidence="3" type="ORF">AHMF7616_04793</name>
</gene>
<name>A0A369QPA1_9BACT</name>
<dbReference type="EMBL" id="QASA01000001">
    <property type="protein sequence ID" value="RDC66162.1"/>
    <property type="molecule type" value="Genomic_DNA"/>
</dbReference>
<accession>A0A369QPA1</accession>
<dbReference type="PANTHER" id="PTHR42754:SF1">
    <property type="entry name" value="LIPOPROTEIN"/>
    <property type="match status" value="1"/>
</dbReference>
<keyword evidence="4" id="KW-1185">Reference proteome</keyword>
<evidence type="ECO:0000259" key="2">
    <source>
        <dbReference type="Pfam" id="PF18962"/>
    </source>
</evidence>
<reference evidence="3 4" key="1">
    <citation type="submission" date="2018-04" db="EMBL/GenBank/DDBJ databases">
        <title>Adhaeribacter sp. HMF7616 genome sequencing and assembly.</title>
        <authorList>
            <person name="Kang H."/>
            <person name="Kang J."/>
            <person name="Cha I."/>
            <person name="Kim H."/>
            <person name="Joh K."/>
        </authorList>
    </citation>
    <scope>NUCLEOTIDE SEQUENCE [LARGE SCALE GENOMIC DNA]</scope>
    <source>
        <strain evidence="3 4">HMF7616</strain>
    </source>
</reference>
<feature type="domain" description="Secretion system C-terminal sorting" evidence="2">
    <location>
        <begin position="1466"/>
        <end position="1542"/>
    </location>
</feature>
<dbReference type="RefSeq" id="WP_115375062.1">
    <property type="nucleotide sequence ID" value="NZ_QASA01000001.1"/>
</dbReference>
<dbReference type="NCBIfam" id="TIGR04183">
    <property type="entry name" value="Por_Secre_tail"/>
    <property type="match status" value="1"/>
</dbReference>
<evidence type="ECO:0000313" key="3">
    <source>
        <dbReference type="EMBL" id="RDC66162.1"/>
    </source>
</evidence>
<dbReference type="Proteomes" id="UP000253919">
    <property type="component" value="Unassembled WGS sequence"/>
</dbReference>
<feature type="compositionally biased region" description="Low complexity" evidence="1">
    <location>
        <begin position="1412"/>
        <end position="1421"/>
    </location>
</feature>
<proteinExistence type="predicted"/>
<protein>
    <recommendedName>
        <fullName evidence="2">Secretion system C-terminal sorting domain-containing protein</fullName>
    </recommendedName>
</protein>
<sequence>MKLQVSFTFLVSTNRVLHYRWRSYYFSLFLLLGFTTATSAQDKVWDKTIGGSSGDALITAKQTPDGGYILAGNSSSSISGDKSQNNQGKKDKYGNLTTDYWVVKLNADGSKAWDKTFGGSDYDDLKSLVLTPDGGFLLGGTSLSAVSGNKTSPDRGAADYWIVKLDAAGTKIWEKNYGGSSYDYLVSIQEAPDGNYLLGGNSVSGIVGDRTAPRSDGNFWVVKIKPDGTKIWDKAYGGRNSSNLTAFASTPDGGLLLAGEIYEQGRKLIKIKPDHTVGWEKDWVEAVKIKTTQNGEILVAYGSGDYGLTKLKADGSEIWALRFGADQLEVLTDFEQTSDGGYLLGGYSNSGISGDKTEGYQGACTVDDISCDTDYWVVKVKADGTKEWDRALGSAGSDGLTSVQQTTDGGYLLGGNSSSDITKDKTQNSKGSSDFWVIKLDNTVRKNQTITFGNSNLLTRTLGDAPFVLEATSSSGLPVSFRVVSGPATVQGNELTVSGANTVHIQAYQPGNAQFNATVTDLFIPVEARPTIVKQWDRTLGGFNREALLALIPTPDGGYLAGGYSESGKTGDKSSATQGASDYWITKLNNQGAKLWDKAYGGNQADSLTILLATPDGGYLLGGTSYSGNSGDKSQGSKGSGDYWILKIDAAGNKLWDKTYGGNQADKLTALISTPDGGFLLGGTSFSGTGGDKSQGSKGRSDYWILKIDANGAKLWDKTYGGAEADRLVALALVPGGGYLIGGTSASSKSGDKSEARRGQADYWVLRLQENGNKQWDKTLGGLTETYAYDECFEDDPAKCQVDLGSSVLTSLLVTPDGNFLIGGYSDAEQGGDKTDKNIGGNSYTRLSDYWIVKLNSKGIKVWDKTYGGIRSEKVFDIGTYLTGNSELAAIRATPDGNYLLAGTSDSDKGGDKSENASGGGERFLYYYSDQFWSGRRSERDYWILKIDEAGTRLWDRTLGSRDDDVLGAVIPTANSGYLLGGTSNGLIGDDKTEAPRDTVTYPFASRGDFWLVQVLDETPPPSANWNMRYGGTGTDNFADVIKTTDGGYLSGGYTDSNISGDKTQWSQGRNDYWIVKSDKNGLKQWEKSYGGANNDYLNRVIQTQDGGYLLAGSSFSGKKGDKTEVSQGGRDYWLVKTDKLGNKLWDKTLGGSGNDELEKVIQLSSGEYVLGGYSNSPVSGDKTQASQGNYDYWLVKISSTGTKIWDKRYGGTGADRLGGFTQTRDGGFFLGGGSSSGQGGDKTQASRGDVDYWAVKTDKDGNLLWEKTYGGTGQDYAVSVRHSDGDNLYLAGYSTSGASGDKSQASRGGRDYWLIKIDANGTKLWDKGFGGDKDDNLSASTYTEQGHYLLAGTSYSGVSGDKTQASQGSGDYWVVEVDEQGNLVMDQRAGGSGEDELRTVTQTKDGGLLLGGRSNSGASGDRTQPSQGGTDYWLIKVVPTNNARVAARTATTPEESAELTPLLAYPNPFQEQVTVRFTLPQTQAASVRVLDGQGREIATLFRGEAKAKQTYQVQWQAGKQAAGMYLLQLQTPTKQNTQKLLLNK</sequence>
<feature type="region of interest" description="Disordered" evidence="1">
    <location>
        <begin position="1387"/>
        <end position="1431"/>
    </location>
</feature>
<dbReference type="OrthoDB" id="571052at2"/>
<dbReference type="PANTHER" id="PTHR42754">
    <property type="entry name" value="ENDOGLUCANASE"/>
    <property type="match status" value="1"/>
</dbReference>
<evidence type="ECO:0000313" key="4">
    <source>
        <dbReference type="Proteomes" id="UP000253919"/>
    </source>
</evidence>
<dbReference type="Pfam" id="PF18962">
    <property type="entry name" value="Por_Secre_tail"/>
    <property type="match status" value="1"/>
</dbReference>
<dbReference type="InterPro" id="IPR026444">
    <property type="entry name" value="Secre_tail"/>
</dbReference>
<comment type="caution">
    <text evidence="3">The sequence shown here is derived from an EMBL/GenBank/DDBJ whole genome shotgun (WGS) entry which is preliminary data.</text>
</comment>
<organism evidence="3 4">
    <name type="scientific">Adhaeribacter pallidiroseus</name>
    <dbReference type="NCBI Taxonomy" id="2072847"/>
    <lineage>
        <taxon>Bacteria</taxon>
        <taxon>Pseudomonadati</taxon>
        <taxon>Bacteroidota</taxon>
        <taxon>Cytophagia</taxon>
        <taxon>Cytophagales</taxon>
        <taxon>Hymenobacteraceae</taxon>
        <taxon>Adhaeribacter</taxon>
    </lineage>
</organism>